<gene>
    <name evidence="3" type="ORF">Tco_0895620</name>
</gene>
<feature type="region of interest" description="Disordered" evidence="1">
    <location>
        <begin position="1193"/>
        <end position="1225"/>
    </location>
</feature>
<dbReference type="InterPro" id="IPR043502">
    <property type="entry name" value="DNA/RNA_pol_sf"/>
</dbReference>
<evidence type="ECO:0000259" key="2">
    <source>
        <dbReference type="Pfam" id="PF07727"/>
    </source>
</evidence>
<dbReference type="EMBL" id="BQNB010014231">
    <property type="protein sequence ID" value="GJT25683.1"/>
    <property type="molecule type" value="Genomic_DNA"/>
</dbReference>
<reference evidence="3" key="2">
    <citation type="submission" date="2022-01" db="EMBL/GenBank/DDBJ databases">
        <authorList>
            <person name="Yamashiro T."/>
            <person name="Shiraishi A."/>
            <person name="Satake H."/>
            <person name="Nakayama K."/>
        </authorList>
    </citation>
    <scope>NUCLEOTIDE SEQUENCE</scope>
</reference>
<organism evidence="3 4">
    <name type="scientific">Tanacetum coccineum</name>
    <dbReference type="NCBI Taxonomy" id="301880"/>
    <lineage>
        <taxon>Eukaryota</taxon>
        <taxon>Viridiplantae</taxon>
        <taxon>Streptophyta</taxon>
        <taxon>Embryophyta</taxon>
        <taxon>Tracheophyta</taxon>
        <taxon>Spermatophyta</taxon>
        <taxon>Magnoliopsida</taxon>
        <taxon>eudicotyledons</taxon>
        <taxon>Gunneridae</taxon>
        <taxon>Pentapetalae</taxon>
        <taxon>asterids</taxon>
        <taxon>campanulids</taxon>
        <taxon>Asterales</taxon>
        <taxon>Asteraceae</taxon>
        <taxon>Asteroideae</taxon>
        <taxon>Anthemideae</taxon>
        <taxon>Anthemidinae</taxon>
        <taxon>Tanacetum</taxon>
    </lineage>
</organism>
<evidence type="ECO:0000313" key="3">
    <source>
        <dbReference type="EMBL" id="GJT25683.1"/>
    </source>
</evidence>
<comment type="caution">
    <text evidence="3">The sequence shown here is derived from an EMBL/GenBank/DDBJ whole genome shotgun (WGS) entry which is preliminary data.</text>
</comment>
<dbReference type="SUPFAM" id="SSF56672">
    <property type="entry name" value="DNA/RNA polymerases"/>
    <property type="match status" value="1"/>
</dbReference>
<keyword evidence="4" id="KW-1185">Reference proteome</keyword>
<dbReference type="InterPro" id="IPR013103">
    <property type="entry name" value="RVT_2"/>
</dbReference>
<feature type="compositionally biased region" description="Basic and acidic residues" evidence="1">
    <location>
        <begin position="1193"/>
        <end position="1217"/>
    </location>
</feature>
<feature type="compositionally biased region" description="Polar residues" evidence="1">
    <location>
        <begin position="879"/>
        <end position="892"/>
    </location>
</feature>
<dbReference type="Proteomes" id="UP001151760">
    <property type="component" value="Unassembled WGS sequence"/>
</dbReference>
<feature type="domain" description="Reverse transcriptase Ty1/copia-type" evidence="2">
    <location>
        <begin position="208"/>
        <end position="449"/>
    </location>
</feature>
<feature type="region of interest" description="Disordered" evidence="1">
    <location>
        <begin position="866"/>
        <end position="894"/>
    </location>
</feature>
<feature type="region of interest" description="Disordered" evidence="1">
    <location>
        <begin position="131"/>
        <end position="166"/>
    </location>
</feature>
<protein>
    <submittedName>
        <fullName evidence="3">Ribonuclease H-like domain-containing protein</fullName>
    </submittedName>
</protein>
<evidence type="ECO:0000256" key="1">
    <source>
        <dbReference type="SAM" id="MobiDB-lite"/>
    </source>
</evidence>
<name>A0ABQ5CHM5_9ASTR</name>
<reference evidence="3" key="1">
    <citation type="journal article" date="2022" name="Int. J. Mol. Sci.">
        <title>Draft Genome of Tanacetum Coccineum: Genomic Comparison of Closely Related Tanacetum-Family Plants.</title>
        <authorList>
            <person name="Yamashiro T."/>
            <person name="Shiraishi A."/>
            <person name="Nakayama K."/>
            <person name="Satake H."/>
        </authorList>
    </citation>
    <scope>NUCLEOTIDE SEQUENCE</scope>
</reference>
<dbReference type="PANTHER" id="PTHR11439">
    <property type="entry name" value="GAG-POL-RELATED RETROTRANSPOSON"/>
    <property type="match status" value="1"/>
</dbReference>
<feature type="compositionally biased region" description="Polar residues" evidence="1">
    <location>
        <begin position="137"/>
        <end position="156"/>
    </location>
</feature>
<dbReference type="PANTHER" id="PTHR11439:SF495">
    <property type="entry name" value="REVERSE TRANSCRIPTASE, RNA-DEPENDENT DNA POLYMERASE-RELATED"/>
    <property type="match status" value="1"/>
</dbReference>
<accession>A0ABQ5CHM5</accession>
<dbReference type="CDD" id="cd09272">
    <property type="entry name" value="RNase_HI_RT_Ty1"/>
    <property type="match status" value="1"/>
</dbReference>
<feature type="region of interest" description="Disordered" evidence="1">
    <location>
        <begin position="1025"/>
        <end position="1045"/>
    </location>
</feature>
<dbReference type="Pfam" id="PF07727">
    <property type="entry name" value="RVT_2"/>
    <property type="match status" value="1"/>
</dbReference>
<sequence>MIKAAKVLFTETECLVVSPDFKMPDEYQILIKVPRQHNMYNFDMKTPAPTKDYACLIAKATSDESKLWHKRLGTLQTPNANASEEEDEADELIVVPTVAKHTAAKVRPRKSSTNSKERMDELLKLAQKHLREVPKNKATSTTSVNSGSSPVNTQHANQDDLDMPEHTIFNKPQKGIFDEASYDDEGDLKSSVQTRSRVQQHSGAHVLVWILVDLPHGAKVIGIKWVYRNKRDKRGVVVRNKARLVAQGHKHKEGIDYDEVFSPVARIEAIMLFLAFASFIGFIVYQMDVKSAFLYGTIDEEVYVSQPPGFVDLDHPKKVYKVVKALYGLHQAPRAWYATLSTFLEKHGYRRGMIDKTLFIKKDKKDIMLVQVYVDDIIFGSTRKSWCDEFEALMKGRFQMSSMGELIFFLGLQVKQKTDGIFISQDKYVADMLKKFDLASVKTAITPMETKMALTKDEEADEVDVTPKTSHLNAVKRIFKYLKGKPNLGLWYPRESSFDLEDYSDSDYAGENLDRKSTTGGCQFLRSKLISWQCKKQTIVATSTTEVEYVAAASCCGQVLWIRYQMLDYGFNFMNTKIHIDNESTICIVKNLVYHSKTKHIEIRHHFIRDCYEKKLISVEKIHTDLNVADLLTKPFDGPRFNYLVVSIGFAEIVDFLRGSNLRYALTANPSIYDSLVKQFWQSAITTSNTDGSLEIKATIDTIRYTISEASIRDSLQLDDATGITMLPNADLFEGYGPNGFHIFYTVYSSKSGGWDQFGSNIATALICLSSGRVYNFSKLIFDVLSLHPNPLTTPRHQHHTFIPTPYHPPIQATNTTTLSSTPTHHLFPSTIPPLIPTPTPTPIPTPIPPPNSTPTHHLHHHLGMKPTTDEHIYGGKQSPVTHHFSPSQEQAPSHMPIDDLLHAVPKLISRIDSLEMDLKQTKLTMGNAIVKLVKEGEEVGRVYENEGICFFDDSVGKKNLRLKGGKVMIFLKVSSVQGLVASLKPRSIDKGRRYKRRKETKGKKVVSSLNFQEEVDDVAEQVNTAGTKEKGGGKAPMLSEETPKKSKEQILQEEASLAEAIRLDSLQKEEEAKQIHLDSLLAQRIAEEEELTGQQKKRKAQVQFEARHYTNKHWDLIRAKLEANAELSKSMLGSKLQGEDFAKRMVDLLLSLRKLSFEKVKKEFDKLVKQVESFAPISFEATKDSLKRFGEELQTKTPKRLKEDKDDEAKDDELTKKSGKRRKQLARKECIKCG</sequence>
<proteinExistence type="predicted"/>
<evidence type="ECO:0000313" key="4">
    <source>
        <dbReference type="Proteomes" id="UP001151760"/>
    </source>
</evidence>